<dbReference type="EMBL" id="CP017812">
    <property type="protein sequence ID" value="AOZ73359.1"/>
    <property type="molecule type" value="Genomic_DNA"/>
</dbReference>
<keyword evidence="3" id="KW-1185">Reference proteome</keyword>
<dbReference type="RefSeq" id="WP_071164822.1">
    <property type="nucleotide sequence ID" value="NZ_CP017812.1"/>
</dbReference>
<evidence type="ECO:0000313" key="3">
    <source>
        <dbReference type="Proteomes" id="UP000176288"/>
    </source>
</evidence>
<keyword evidence="1" id="KW-0472">Membrane</keyword>
<feature type="transmembrane region" description="Helical" evidence="1">
    <location>
        <begin position="150"/>
        <end position="168"/>
    </location>
</feature>
<name>A0A1D9MME2_9ACTO</name>
<reference evidence="2 3" key="1">
    <citation type="submission" date="2016-10" db="EMBL/GenBank/DDBJ databases">
        <title>Actinomyces aegypiusis sp. nov., isolated from the Aegypius monachus in Qinghai Tibet Plateau China.</title>
        <authorList>
            <person name="Wang Y."/>
        </authorList>
    </citation>
    <scope>NUCLEOTIDE SEQUENCE [LARGE SCALE GENOMIC DNA]</scope>
    <source>
        <strain evidence="2 3">VUL4_3</strain>
    </source>
</reference>
<protein>
    <recommendedName>
        <fullName evidence="4">DUF998 domain-containing protein</fullName>
    </recommendedName>
</protein>
<dbReference type="Pfam" id="PF06197">
    <property type="entry name" value="DUF998"/>
    <property type="match status" value="1"/>
</dbReference>
<accession>A0A1D9MME2</accession>
<feature type="transmembrane region" description="Helical" evidence="1">
    <location>
        <begin position="205"/>
        <end position="222"/>
    </location>
</feature>
<dbReference type="InterPro" id="IPR009339">
    <property type="entry name" value="DUF998"/>
</dbReference>
<evidence type="ECO:0008006" key="4">
    <source>
        <dbReference type="Google" id="ProtNLM"/>
    </source>
</evidence>
<feature type="transmembrane region" description="Helical" evidence="1">
    <location>
        <begin position="74"/>
        <end position="95"/>
    </location>
</feature>
<dbReference type="Proteomes" id="UP000176288">
    <property type="component" value="Chromosome"/>
</dbReference>
<dbReference type="OrthoDB" id="3406108at2"/>
<feature type="transmembrane region" description="Helical" evidence="1">
    <location>
        <begin position="107"/>
        <end position="130"/>
    </location>
</feature>
<feature type="transmembrane region" description="Helical" evidence="1">
    <location>
        <begin position="29"/>
        <end position="54"/>
    </location>
</feature>
<dbReference type="STRING" id="1912795.BK816_08820"/>
<gene>
    <name evidence="2" type="ORF">BK816_08820</name>
</gene>
<sequence>MAARTSSQKARQISDYPYPLGRYRGARKVAAVALVIAAISYCGWLAGWIFDWQIMANKQAFMSELSALSRPHSGIFRVLDFQAGLSSLVAGFIIWSISRRAVRRRGLALIFFGIFTILDCLFPMSCSPQLEVGCSATLFDLSRPFTDTVHEITSSLAQIAILWALAVTAWDRKELPGRRAVALVGVGINAAVAIAAIIPNAPVGAWQQPAILFWAANLLLWAGQISGPDYRRVQ</sequence>
<evidence type="ECO:0000256" key="1">
    <source>
        <dbReference type="SAM" id="Phobius"/>
    </source>
</evidence>
<feature type="transmembrane region" description="Helical" evidence="1">
    <location>
        <begin position="180"/>
        <end position="199"/>
    </location>
</feature>
<dbReference type="AlphaFoldDB" id="A0A1D9MME2"/>
<dbReference type="KEGG" id="avu:BK816_08820"/>
<proteinExistence type="predicted"/>
<keyword evidence="1" id="KW-0812">Transmembrane</keyword>
<organism evidence="2 3">
    <name type="scientific">Boudabousia tangfeifanii</name>
    <dbReference type="NCBI Taxonomy" id="1912795"/>
    <lineage>
        <taxon>Bacteria</taxon>
        <taxon>Bacillati</taxon>
        <taxon>Actinomycetota</taxon>
        <taxon>Actinomycetes</taxon>
        <taxon>Actinomycetales</taxon>
        <taxon>Actinomycetaceae</taxon>
        <taxon>Boudabousia</taxon>
    </lineage>
</organism>
<keyword evidence="1" id="KW-1133">Transmembrane helix</keyword>
<evidence type="ECO:0000313" key="2">
    <source>
        <dbReference type="EMBL" id="AOZ73359.1"/>
    </source>
</evidence>